<dbReference type="Gene3D" id="3.40.50.1220">
    <property type="entry name" value="TPP-binding domain"/>
    <property type="match status" value="1"/>
</dbReference>
<comment type="caution">
    <text evidence="1">The sequence shown here is derived from an EMBL/GenBank/DDBJ whole genome shotgun (WGS) entry which is preliminary data.</text>
</comment>
<dbReference type="InterPro" id="IPR029035">
    <property type="entry name" value="DHS-like_NAD/FAD-binding_dom"/>
</dbReference>
<organism evidence="1 2">
    <name type="scientific">Pseudomonas fontis</name>
    <dbReference type="NCBI Taxonomy" id="2942633"/>
    <lineage>
        <taxon>Bacteria</taxon>
        <taxon>Pseudomonadati</taxon>
        <taxon>Pseudomonadota</taxon>
        <taxon>Gammaproteobacteria</taxon>
        <taxon>Pseudomonadales</taxon>
        <taxon>Pseudomonadaceae</taxon>
        <taxon>Pseudomonas</taxon>
    </lineage>
</organism>
<dbReference type="Pfam" id="PF13289">
    <property type="entry name" value="SIR2_2"/>
    <property type="match status" value="1"/>
</dbReference>
<dbReference type="SUPFAM" id="SSF52467">
    <property type="entry name" value="DHS-like NAD/FAD-binding domain"/>
    <property type="match status" value="1"/>
</dbReference>
<evidence type="ECO:0000313" key="1">
    <source>
        <dbReference type="EMBL" id="MDD0991479.1"/>
    </source>
</evidence>
<dbReference type="EMBL" id="JAMDGY010000029">
    <property type="protein sequence ID" value="MDD0991479.1"/>
    <property type="molecule type" value="Genomic_DNA"/>
</dbReference>
<protein>
    <submittedName>
        <fullName evidence="1">SIR2 family protein</fullName>
    </submittedName>
</protein>
<dbReference type="Proteomes" id="UP001148203">
    <property type="component" value="Unassembled WGS sequence"/>
</dbReference>
<sequence length="593" mass="66490">MTATAPDATAQIAFSMFENKGVYAVLVGSGVSRSAGIQTGWEITMELVKRWGIATGAGDQDDWVSWYVAQTSEQPNYSKLLERLAATQTERRAIIQGFLEPNEQEAEDGLKLPTRAHRAIANMVKTGHIRVIVTTNFDRLMENALRDVGIEPSVVSSADSFAGAEPLTHSTCYILKIHGDYKDARILNTDDELGDYPPAFNTLLDRIIDEFGLIVAGWSGEWDHALRAAFIRAPSRRYPTYWLARGRPSERGQELITQRRATVVNGLDADTFFDDLSFKLETIQQSRLPNPAGIELTLAMAKRFLAKPEHRIQLDDLITAQTQRSLTQLTPLFTSPPQGDAPKDFTERVVSYEATIEPLARLCAVLGRWGSGGEYPLVLDAIKGLYAASQKEQSGWQHWVSLKSYPATLVIYAYGMGLVRAERLTELRKLFSTPLIARHEIPSTIGERFAPLYVEAGIGLFERWRMFEGQDSSTTPFCNRLAEVLAPRWAPDFAGLHDAGLLYERFEFLSFLFFCETRLISEESLIDIIHNRKIRTIAGGRISWHSETINRFAHEYATEEFKAPTLAAGFAFGSENYLSQMLEGLLGLARFRF</sequence>
<reference evidence="1 2" key="1">
    <citation type="submission" date="2022-05" db="EMBL/GenBank/DDBJ databases">
        <title>Novel Pseudomonas spp. Isolated from a Rainbow Trout Aquaculture Facility.</title>
        <authorList>
            <person name="Testerman T."/>
            <person name="Graf J."/>
        </authorList>
    </citation>
    <scope>NUCLEOTIDE SEQUENCE [LARGE SCALE GENOMIC DNA]</scope>
    <source>
        <strain evidence="1 2">ID681</strain>
    </source>
</reference>
<gene>
    <name evidence="1" type="ORF">M5G11_13110</name>
</gene>
<proteinExistence type="predicted"/>
<dbReference type="RefSeq" id="WP_273913324.1">
    <property type="nucleotide sequence ID" value="NZ_JAMDGX010000081.1"/>
</dbReference>
<keyword evidence="2" id="KW-1185">Reference proteome</keyword>
<evidence type="ECO:0000313" key="2">
    <source>
        <dbReference type="Proteomes" id="UP001148203"/>
    </source>
</evidence>
<accession>A0ABT5NTI2</accession>
<name>A0ABT5NTI2_9PSED</name>